<keyword evidence="1" id="KW-1133">Transmembrane helix</keyword>
<evidence type="ECO:0000256" key="1">
    <source>
        <dbReference type="SAM" id="Phobius"/>
    </source>
</evidence>
<organism evidence="2 3">
    <name type="scientific">Trametes cubensis</name>
    <dbReference type="NCBI Taxonomy" id="1111947"/>
    <lineage>
        <taxon>Eukaryota</taxon>
        <taxon>Fungi</taxon>
        <taxon>Dikarya</taxon>
        <taxon>Basidiomycota</taxon>
        <taxon>Agaricomycotina</taxon>
        <taxon>Agaricomycetes</taxon>
        <taxon>Polyporales</taxon>
        <taxon>Polyporaceae</taxon>
        <taxon>Trametes</taxon>
    </lineage>
</organism>
<reference evidence="2" key="1">
    <citation type="submission" date="2022-11" db="EMBL/GenBank/DDBJ databases">
        <title>Genome Sequence of Cubamyces cubensis.</title>
        <authorList>
            <person name="Buettner E."/>
        </authorList>
    </citation>
    <scope>NUCLEOTIDE SEQUENCE</scope>
    <source>
        <strain evidence="2">MPL-01</strain>
    </source>
</reference>
<keyword evidence="1" id="KW-0472">Membrane</keyword>
<evidence type="ECO:0000313" key="3">
    <source>
        <dbReference type="Proteomes" id="UP001215151"/>
    </source>
</evidence>
<evidence type="ECO:0000313" key="2">
    <source>
        <dbReference type="EMBL" id="KAJ8482622.1"/>
    </source>
</evidence>
<gene>
    <name evidence="2" type="ORF">ONZ51_g5241</name>
</gene>
<sequence>MPIELSSRPNVEHRTIVVHLPTPTESNMAAMGRIIINEQLFLPELMRLNTYNWEVYKIAIHALCHANGLQDHLEEHVFDGAVCAPLDDPGARRWAEDDQLCKALIVLNIHPEMLERACDIRAAYLSKERGAAYLWELVVRYEGCFPAPRKRSRMPLIVDSHILFFPAHLRLGPTNWREYRHVVETICRLYGVEHHLLSDCFEGEFDRLEEERAAQEEWDREQALCKAIITLNIKNFPEYSIEAGYGVYASYVWDGLVRAHTRPSWWKTLFGPSDDGHESVTKPPRASDRVHLNYTLHWTIMVTTNSRSHQSMDAGRNAQHYAALTRTRPSEVFLPEHLRLGAGQWPEFQLAIKTIFELNDFPLAHLENVACPRLLLSVDEERRRGDRWLTDDDICKAIIVLNVRGDYVRFTELEIDKCNAAELWELLKRRNADVHRQVLEKWKWLVRVYAGLLGAAWVVILLIMLQLIAYA</sequence>
<comment type="caution">
    <text evidence="2">The sequence shown here is derived from an EMBL/GenBank/DDBJ whole genome shotgun (WGS) entry which is preliminary data.</text>
</comment>
<proteinExistence type="predicted"/>
<keyword evidence="3" id="KW-1185">Reference proteome</keyword>
<dbReference type="EMBL" id="JAPEVG010000110">
    <property type="protein sequence ID" value="KAJ8482622.1"/>
    <property type="molecule type" value="Genomic_DNA"/>
</dbReference>
<protein>
    <submittedName>
        <fullName evidence="2">Uncharacterized protein</fullName>
    </submittedName>
</protein>
<feature type="transmembrane region" description="Helical" evidence="1">
    <location>
        <begin position="444"/>
        <end position="469"/>
    </location>
</feature>
<keyword evidence="1" id="KW-0812">Transmembrane</keyword>
<accession>A0AAD7TUK9</accession>
<dbReference type="Proteomes" id="UP001215151">
    <property type="component" value="Unassembled WGS sequence"/>
</dbReference>
<name>A0AAD7TUK9_9APHY</name>
<dbReference type="AlphaFoldDB" id="A0AAD7TUK9"/>